<dbReference type="InterPro" id="IPR029066">
    <property type="entry name" value="PLP-binding_barrel"/>
</dbReference>
<dbReference type="Proteomes" id="UP001183794">
    <property type="component" value="Unassembled WGS sequence"/>
</dbReference>
<dbReference type="EMBL" id="JAVDYJ010000001">
    <property type="protein sequence ID" value="MDR7345796.1"/>
    <property type="molecule type" value="Genomic_DNA"/>
</dbReference>
<dbReference type="HAMAP" id="MF_02087">
    <property type="entry name" value="PLP_homeostasis"/>
    <property type="match status" value="1"/>
</dbReference>
<proteinExistence type="inferred from homology"/>
<dbReference type="PIRSF" id="PIRSF004848">
    <property type="entry name" value="YBL036c_PLPDEIII"/>
    <property type="match status" value="1"/>
</dbReference>
<accession>A0ABU2AXN2</accession>
<sequence>MSTPENQPDVAVTEEQFREALAEVQHNIAAAAARVDRDPAEIRLLPVSKTVPEARLRAAYAAGVTQFGENKVQEAEAKAQAMADLDAHWAIIGPLQSNKTREVAEFAHEFQALDRLRIARRLDTHLKELGRTLEVYVQVNVSGEEAKSGLHPNEVEDFLEELREFDALHLKGLMTMAVHTDDEQLIRQNFAILRELRDELRKRRPELIGEGGLSMGMTNDYQLAIEEGATVVRVGTAIFGARDYSK</sequence>
<evidence type="ECO:0000256" key="3">
    <source>
        <dbReference type="RuleBase" id="RU004514"/>
    </source>
</evidence>
<evidence type="ECO:0000313" key="6">
    <source>
        <dbReference type="Proteomes" id="UP001183794"/>
    </source>
</evidence>
<evidence type="ECO:0000313" key="5">
    <source>
        <dbReference type="EMBL" id="MDR7345796.1"/>
    </source>
</evidence>
<dbReference type="InterPro" id="IPR011078">
    <property type="entry name" value="PyrdxlP_homeostasis"/>
</dbReference>
<keyword evidence="6" id="KW-1185">Reference proteome</keyword>
<dbReference type="PANTHER" id="PTHR10146">
    <property type="entry name" value="PROLINE SYNTHETASE CO-TRANSCRIBED BACTERIAL HOMOLOG PROTEIN"/>
    <property type="match status" value="1"/>
</dbReference>
<gene>
    <name evidence="5" type="ORF">J2S62_000053</name>
</gene>
<name>A0ABU2AXN2_9MICC</name>
<dbReference type="Pfam" id="PF01168">
    <property type="entry name" value="Ala_racemase_N"/>
    <property type="match status" value="1"/>
</dbReference>
<dbReference type="PANTHER" id="PTHR10146:SF14">
    <property type="entry name" value="PYRIDOXAL PHOSPHATE HOMEOSTASIS PROTEIN"/>
    <property type="match status" value="1"/>
</dbReference>
<dbReference type="RefSeq" id="WP_310169930.1">
    <property type="nucleotide sequence ID" value="NZ_BAABHE010000002.1"/>
</dbReference>
<organism evidence="5 6">
    <name type="scientific">Enteractinococcus fodinae</name>
    <dbReference type="NCBI Taxonomy" id="684663"/>
    <lineage>
        <taxon>Bacteria</taxon>
        <taxon>Bacillati</taxon>
        <taxon>Actinomycetota</taxon>
        <taxon>Actinomycetes</taxon>
        <taxon>Micrococcales</taxon>
        <taxon>Micrococcaceae</taxon>
    </lineage>
</organism>
<comment type="function">
    <text evidence="2">Pyridoxal 5'-phosphate (PLP)-binding protein, which is involved in PLP homeostasis.</text>
</comment>
<evidence type="ECO:0000256" key="1">
    <source>
        <dbReference type="ARBA" id="ARBA00022898"/>
    </source>
</evidence>
<dbReference type="Gene3D" id="3.20.20.10">
    <property type="entry name" value="Alanine racemase"/>
    <property type="match status" value="1"/>
</dbReference>
<dbReference type="CDD" id="cd00635">
    <property type="entry name" value="PLPDE_III_YBL036c_like"/>
    <property type="match status" value="1"/>
</dbReference>
<evidence type="ECO:0000259" key="4">
    <source>
        <dbReference type="Pfam" id="PF01168"/>
    </source>
</evidence>
<dbReference type="SUPFAM" id="SSF51419">
    <property type="entry name" value="PLP-binding barrel"/>
    <property type="match status" value="1"/>
</dbReference>
<protein>
    <recommendedName>
        <fullName evidence="2">Pyridoxal phosphate homeostasis protein</fullName>
        <shortName evidence="2">PLP homeostasis protein</shortName>
    </recommendedName>
</protein>
<dbReference type="InterPro" id="IPR001608">
    <property type="entry name" value="Ala_racemase_N"/>
</dbReference>
<reference evidence="5 6" key="1">
    <citation type="submission" date="2023-07" db="EMBL/GenBank/DDBJ databases">
        <title>Sequencing the genomes of 1000 actinobacteria strains.</title>
        <authorList>
            <person name="Klenk H.-P."/>
        </authorList>
    </citation>
    <scope>NUCLEOTIDE SEQUENCE [LARGE SCALE GENOMIC DNA]</scope>
    <source>
        <strain evidence="5 6">DSM 22966</strain>
    </source>
</reference>
<evidence type="ECO:0000256" key="2">
    <source>
        <dbReference type="HAMAP-Rule" id="MF_02087"/>
    </source>
</evidence>
<feature type="domain" description="Alanine racemase N-terminal" evidence="4">
    <location>
        <begin position="21"/>
        <end position="242"/>
    </location>
</feature>
<comment type="caution">
    <text evidence="5">The sequence shown here is derived from an EMBL/GenBank/DDBJ whole genome shotgun (WGS) entry which is preliminary data.</text>
</comment>
<dbReference type="NCBIfam" id="TIGR00044">
    <property type="entry name" value="YggS family pyridoxal phosphate-dependent enzyme"/>
    <property type="match status" value="1"/>
</dbReference>
<comment type="similarity">
    <text evidence="2 3">Belongs to the pyridoxal phosphate-binding protein YggS/PROSC family.</text>
</comment>
<keyword evidence="1 2" id="KW-0663">Pyridoxal phosphate</keyword>
<feature type="modified residue" description="N6-(pyridoxal phosphate)lysine" evidence="2">
    <location>
        <position position="49"/>
    </location>
</feature>